<comment type="caution">
    <text evidence="1">The sequence shown here is derived from an EMBL/GenBank/DDBJ whole genome shotgun (WGS) entry which is preliminary data.</text>
</comment>
<keyword evidence="2" id="KW-1185">Reference proteome</keyword>
<dbReference type="OrthoDB" id="425681at2759"/>
<protein>
    <submittedName>
        <fullName evidence="1">Uncharacterized protein</fullName>
    </submittedName>
</protein>
<gene>
    <name evidence="1" type="ORF">EVAR_28610_1</name>
</gene>
<evidence type="ECO:0000313" key="1">
    <source>
        <dbReference type="EMBL" id="GBP66743.1"/>
    </source>
</evidence>
<dbReference type="AlphaFoldDB" id="A0A4C1XUN0"/>
<name>A0A4C1XUN0_EUMVA</name>
<sequence>MEGIMASLLYHLFDKRWKSRKVPDRCKVVILPLYKRKGSRQAAEDQIILAASARELQEMVTEMNNSVKKKGLKVNVARPKLTLFERGESITECDIYRK</sequence>
<reference evidence="1 2" key="1">
    <citation type="journal article" date="2019" name="Commun. Biol.">
        <title>The bagworm genome reveals a unique fibroin gene that provides high tensile strength.</title>
        <authorList>
            <person name="Kono N."/>
            <person name="Nakamura H."/>
            <person name="Ohtoshi R."/>
            <person name="Tomita M."/>
            <person name="Numata K."/>
            <person name="Arakawa K."/>
        </authorList>
    </citation>
    <scope>NUCLEOTIDE SEQUENCE [LARGE SCALE GENOMIC DNA]</scope>
</reference>
<accession>A0A4C1XUN0</accession>
<dbReference type="EMBL" id="BGZK01000966">
    <property type="protein sequence ID" value="GBP66743.1"/>
    <property type="molecule type" value="Genomic_DNA"/>
</dbReference>
<evidence type="ECO:0000313" key="2">
    <source>
        <dbReference type="Proteomes" id="UP000299102"/>
    </source>
</evidence>
<proteinExistence type="predicted"/>
<organism evidence="1 2">
    <name type="scientific">Eumeta variegata</name>
    <name type="common">Bagworm moth</name>
    <name type="synonym">Eumeta japonica</name>
    <dbReference type="NCBI Taxonomy" id="151549"/>
    <lineage>
        <taxon>Eukaryota</taxon>
        <taxon>Metazoa</taxon>
        <taxon>Ecdysozoa</taxon>
        <taxon>Arthropoda</taxon>
        <taxon>Hexapoda</taxon>
        <taxon>Insecta</taxon>
        <taxon>Pterygota</taxon>
        <taxon>Neoptera</taxon>
        <taxon>Endopterygota</taxon>
        <taxon>Lepidoptera</taxon>
        <taxon>Glossata</taxon>
        <taxon>Ditrysia</taxon>
        <taxon>Tineoidea</taxon>
        <taxon>Psychidae</taxon>
        <taxon>Oiketicinae</taxon>
        <taxon>Eumeta</taxon>
    </lineage>
</organism>
<dbReference type="Proteomes" id="UP000299102">
    <property type="component" value="Unassembled WGS sequence"/>
</dbReference>